<feature type="compositionally biased region" description="Basic and acidic residues" evidence="1">
    <location>
        <begin position="1"/>
        <end position="18"/>
    </location>
</feature>
<name>A0A3N5DPN6_9SPHN</name>
<keyword evidence="3" id="KW-1185">Reference proteome</keyword>
<feature type="region of interest" description="Disordered" evidence="1">
    <location>
        <begin position="1"/>
        <end position="26"/>
    </location>
</feature>
<dbReference type="Proteomes" id="UP000275232">
    <property type="component" value="Unassembled WGS sequence"/>
</dbReference>
<evidence type="ECO:0008006" key="4">
    <source>
        <dbReference type="Google" id="ProtNLM"/>
    </source>
</evidence>
<protein>
    <recommendedName>
        <fullName evidence="4">TniQ family protein</fullName>
    </recommendedName>
</protein>
<proteinExistence type="predicted"/>
<evidence type="ECO:0000313" key="3">
    <source>
        <dbReference type="Proteomes" id="UP000275232"/>
    </source>
</evidence>
<evidence type="ECO:0000256" key="1">
    <source>
        <dbReference type="SAM" id="MobiDB-lite"/>
    </source>
</evidence>
<dbReference type="EMBL" id="RPFZ01000001">
    <property type="protein sequence ID" value="RPF71091.1"/>
    <property type="molecule type" value="Genomic_DNA"/>
</dbReference>
<evidence type="ECO:0000313" key="2">
    <source>
        <dbReference type="EMBL" id="RPF71091.1"/>
    </source>
</evidence>
<dbReference type="AlphaFoldDB" id="A0A3N5DPN6"/>
<organism evidence="2 3">
    <name type="scientific">Aurantiacibacter spongiae</name>
    <dbReference type="NCBI Taxonomy" id="2488860"/>
    <lineage>
        <taxon>Bacteria</taxon>
        <taxon>Pseudomonadati</taxon>
        <taxon>Pseudomonadota</taxon>
        <taxon>Alphaproteobacteria</taxon>
        <taxon>Sphingomonadales</taxon>
        <taxon>Erythrobacteraceae</taxon>
        <taxon>Aurantiacibacter</taxon>
    </lineage>
</organism>
<comment type="caution">
    <text evidence="2">The sequence shown here is derived from an EMBL/GenBank/DDBJ whole genome shotgun (WGS) entry which is preliminary data.</text>
</comment>
<dbReference type="OrthoDB" id="7188852at2"/>
<gene>
    <name evidence="2" type="ORF">EG799_05290</name>
</gene>
<sequence length="643" mass="71304">MTGQRRHDEPAPHPDTRGRPARSPKRVRFPIEVAEDESLIGIVSRSAREHVLGRVWPILHAAGIDTYTPGAVTVADPRLIARLAEVLRQEPATLGARHAVKGGMSTTFGDLVLPMGTIDLRIRRIAPRSLELSPHHRAHWMNRLLACCPVTGERLVDRCETCGAELGWYLAWGIDTCEHCLNMIEPAPVPLLEGADLEGYRLVADLMSPIRGDRIRALAPLPSALSSLAPGTIALTAIQLAASLQSTPDATADMKAIRMLDPDRQVPIVCDAGRMLLGWPRTVREMLHESMESHGSDHGAFFKSWRRLKRMASEKLSGPERAEMVLAGIPDLADNIWNSFAAGMRTYNTSEAMEVLGIDNRRTKRLAEIPEVVLVSKPSRYRGNRQFIADSIDDLRERKDRSVNLATVGYDLRIPLYGVEQLAASKQLEFRGDQAMLTAYPRAMASRASFEELVSGLSANALDTAIPGDARRLSDCVRLLGGDLKPWSSIIGALLRGQIEYWSEGERFDTRTCFVMPDDLKAFLGVRFDECEHDFPFSAVLTKEEVAEVLTIDTPQLAASCEAMDLAFEKSGRRMQVEKDQVRSIARRIISNAEIGEHWNLSPKSVRHDARTSGVRRIAYGWDRAQMVAAGLVPDHMRPKGQS</sequence>
<reference evidence="2 3" key="1">
    <citation type="submission" date="2018-11" db="EMBL/GenBank/DDBJ databases">
        <title>Erythrobacter spongiae sp. nov., isolated from a marine sponge.</title>
        <authorList>
            <person name="Zhuang L."/>
            <person name="Luo L."/>
        </authorList>
    </citation>
    <scope>NUCLEOTIDE SEQUENCE [LARGE SCALE GENOMIC DNA]</scope>
    <source>
        <strain evidence="2 3">HN-E23</strain>
    </source>
</reference>
<accession>A0A3N5DPN6</accession>